<protein>
    <submittedName>
        <fullName evidence="1">Uncharacterized protein</fullName>
    </submittedName>
</protein>
<comment type="caution">
    <text evidence="1">The sequence shown here is derived from an EMBL/GenBank/DDBJ whole genome shotgun (WGS) entry which is preliminary data.</text>
</comment>
<evidence type="ECO:0000313" key="2">
    <source>
        <dbReference type="Proteomes" id="UP001164250"/>
    </source>
</evidence>
<name>A0ACC0ZTE6_9ROSI</name>
<gene>
    <name evidence="1" type="ORF">Patl1_33441</name>
</gene>
<sequence>MGILEILGRYEWDAKVVLALLAFAFNFGDFLVMAQPYSSNPLLKSVPLLKELPKTQERVDTFKPKIVELSNLIKAALNMTKCIVECIEFESRNAIYGEDIVSAVYWTIQSIVGCASQILGLTGMGRGKISSIAETKFAQRVSSKHIYLKKRLNELKESERSKEASQTLKRLMEEVHTDNIKVMRGLIYAKEDQLPLLKGDTETRDSIEVLMSKNVLLLISDMKITDEELFILKKMYKESHKGSQYEVVWIPVVDRSTPWTHAKQDQFENFQLRMPWYSVYHPLMIDSAVITYIEEVWNFKKNPILVVIDPEGKVINNNALHIIWIWGGRAFPFTSRKEAELWASETWTFEFLADSIDAAIPIWIAEDNYMCLYGGGDMDWIKKFTTTAQRVAKATSIKLQILYVGKSSPGERIRENISTIAVEKLSYSLQDLTLVWVFWERLKSMKQSKMQLKHTVQNDPIRHEINTILSFDEKDEGWAVFCRDSAMAMAKSEIILQCLTNFGLWRKYVNDQDFVIALNNYNRKISLAQLMESQHLDNMNVLRALIYAKEDQLPLFKGDTKTMVSIEVLKSKTVLLLISDAADKELPFMPKKMYEESRQFEMLWIPVVDRSTPWTEAQETQFLIHQWSMPWYSVCHHSIIDLAVIMYIVEVWNFKKKPILVVLDPQGKLVNNNALHMLWIWGMQGFPFTSAREAELWKQQTWGIKLLANIINEDILNWIKERHYICLHGGGNIDWIKKFTDKTQEVAKAPHIKLHILYVGKSNLGRQIQGNISTITEEKLSLPVIRFFWERLKMICHSRMNLGFTLVNDPIMQEINTILSFDEKDEGWAVFCRGSDMAIAKSENILKCLSDFDLWRTYMIEEDFVTVLNNYQRKLLKVQLMESPHKDNMEVLRALIHVKEDQKTLFKGDAKKTASIEVLKSKTVLLVISNEEFADEELFMLKKTYKVSRQGQERIKSQYEMVWIPVVDRSTEWNEARQQRFKNHQSNMPWYSVYNPLLIDPAVFIYIQEMRHFNKKPIVVVLDQGKLVNNNALHMLWIWGMQGFPFTITREEELWEQQIWGIQLLADSINEAIPDWIKRGNHICLYGGGNIDWIKNFTAKAKAVAKATNIRLQILYVGKSNPGEQIHGNISTITKEKLSNSLQDLPQVKFFWERLKIICHSRMKLGFTPENDTIMQDIITILSFDNNYEEWTVFCKGSAMAIANGEIILQCLSDFDLWRTHMNDKDFVTALNHYRLVQLMESPHKDNLEILQVLIYAKEVQRPLLKGDTKERADFEALKSKTLLLLISDLEFANEELFILEQSYKGSRQDPTKQYEIVWMPVVDRSIQWNKEKQGQFENHQSRMPWYSVYHPLIIKPGVLTYIEQVWKFKKEPIVVVLEPEGKVVNTNALHMLRIWGSLAFPFTSTMEAELWAQEISRIELLVDCIDATIPFWIQEEKYICLYGGENIDWIREFTATARKVAEAASIPLQILYVGKSNSNEEQVHKIINTINVEKLSHSLQEYHQVWFFWQRLESMWHSKTQLGCTVENDPILQEINTLLSFDKNHEGWAVFCRGTAMAKAKGETILQCLKDFDSWKTLMEDKDFMTALNHHLNQLQKPTSTGETEHN</sequence>
<reference evidence="2" key="1">
    <citation type="journal article" date="2023" name="G3 (Bethesda)">
        <title>Genome assembly and association tests identify interacting loci associated with vigor, precocity, and sex in interspecific pistachio rootstocks.</title>
        <authorList>
            <person name="Palmer W."/>
            <person name="Jacygrad E."/>
            <person name="Sagayaradj S."/>
            <person name="Cavanaugh K."/>
            <person name="Han R."/>
            <person name="Bertier L."/>
            <person name="Beede B."/>
            <person name="Kafkas S."/>
            <person name="Golino D."/>
            <person name="Preece J."/>
            <person name="Michelmore R."/>
        </authorList>
    </citation>
    <scope>NUCLEOTIDE SEQUENCE [LARGE SCALE GENOMIC DNA]</scope>
</reference>
<keyword evidence="2" id="KW-1185">Reference proteome</keyword>
<dbReference type="EMBL" id="CM047910">
    <property type="protein sequence ID" value="KAJ0074928.1"/>
    <property type="molecule type" value="Genomic_DNA"/>
</dbReference>
<organism evidence="1 2">
    <name type="scientific">Pistacia atlantica</name>
    <dbReference type="NCBI Taxonomy" id="434234"/>
    <lineage>
        <taxon>Eukaryota</taxon>
        <taxon>Viridiplantae</taxon>
        <taxon>Streptophyta</taxon>
        <taxon>Embryophyta</taxon>
        <taxon>Tracheophyta</taxon>
        <taxon>Spermatophyta</taxon>
        <taxon>Magnoliopsida</taxon>
        <taxon>eudicotyledons</taxon>
        <taxon>Gunneridae</taxon>
        <taxon>Pentapetalae</taxon>
        <taxon>rosids</taxon>
        <taxon>malvids</taxon>
        <taxon>Sapindales</taxon>
        <taxon>Anacardiaceae</taxon>
        <taxon>Pistacia</taxon>
    </lineage>
</organism>
<proteinExistence type="predicted"/>
<dbReference type="Proteomes" id="UP001164250">
    <property type="component" value="Chromosome 15"/>
</dbReference>
<evidence type="ECO:0000313" key="1">
    <source>
        <dbReference type="EMBL" id="KAJ0074928.1"/>
    </source>
</evidence>
<accession>A0ACC0ZTE6</accession>